<keyword evidence="6" id="KW-0342">GTP-binding</keyword>
<comment type="caution">
    <text evidence="10">The sequence shown here is derived from an EMBL/GenBank/DDBJ whole genome shotgun (WGS) entry which is preliminary data.</text>
</comment>
<keyword evidence="3" id="KW-1003">Cell membrane</keyword>
<dbReference type="InterPro" id="IPR005225">
    <property type="entry name" value="Small_GTP-bd"/>
</dbReference>
<keyword evidence="5" id="KW-0547">Nucleotide-binding</keyword>
<dbReference type="Gene3D" id="3.40.50.300">
    <property type="entry name" value="P-loop containing nucleotide triphosphate hydrolases"/>
    <property type="match status" value="1"/>
</dbReference>
<keyword evidence="8" id="KW-0449">Lipoprotein</keyword>
<dbReference type="CDD" id="cd00876">
    <property type="entry name" value="Ras"/>
    <property type="match status" value="1"/>
</dbReference>
<dbReference type="EMBL" id="JANTQA010000042">
    <property type="protein sequence ID" value="KAJ3435165.1"/>
    <property type="molecule type" value="Genomic_DNA"/>
</dbReference>
<evidence type="ECO:0000256" key="2">
    <source>
        <dbReference type="ARBA" id="ARBA00008344"/>
    </source>
</evidence>
<sequence>MEERKIVVIGGGGVGKSAMTIRFLQNFFVTDYDPTIEETYRKQITVDNKTVLLDVLDTAGQEEYSAMREQYMESGDGFLIVYSMVDNASFEEIPELYQLVLRVKDVETFPCVMCANKCDLESGREVSTNEGKNVAKSCGVPFFETSAKTMKNIENCFHELVREIRKAEKPSKPKKKCTIL</sequence>
<evidence type="ECO:0000256" key="8">
    <source>
        <dbReference type="ARBA" id="ARBA00023288"/>
    </source>
</evidence>
<keyword evidence="13" id="KW-1185">Reference proteome</keyword>
<dbReference type="FunFam" id="3.40.50.300:FF:000080">
    <property type="entry name" value="Ras-like GTPase Ras1"/>
    <property type="match status" value="1"/>
</dbReference>
<dbReference type="GO" id="GO:0003924">
    <property type="term" value="F:GTPase activity"/>
    <property type="evidence" value="ECO:0007669"/>
    <property type="project" value="InterPro"/>
</dbReference>
<dbReference type="PRINTS" id="PR00449">
    <property type="entry name" value="RASTRNSFRMNG"/>
</dbReference>
<dbReference type="PROSITE" id="PS51421">
    <property type="entry name" value="RAS"/>
    <property type="match status" value="1"/>
</dbReference>
<dbReference type="Proteomes" id="UP001146793">
    <property type="component" value="Unassembled WGS sequence"/>
</dbReference>
<dbReference type="AlphaFoldDB" id="A0AAV7Z3I7"/>
<evidence type="ECO:0000256" key="4">
    <source>
        <dbReference type="ARBA" id="ARBA00022481"/>
    </source>
</evidence>
<evidence type="ECO:0000256" key="6">
    <source>
        <dbReference type="ARBA" id="ARBA00023134"/>
    </source>
</evidence>
<dbReference type="PANTHER" id="PTHR24070">
    <property type="entry name" value="RAS, DI-RAS, AND RHEB FAMILY MEMBERS OF SMALL GTPASE SUPERFAMILY"/>
    <property type="match status" value="1"/>
</dbReference>
<dbReference type="GO" id="GO:0005525">
    <property type="term" value="F:GTP binding"/>
    <property type="evidence" value="ECO:0007669"/>
    <property type="project" value="UniProtKB-KW"/>
</dbReference>
<accession>A0AAV7Z3I7</accession>
<evidence type="ECO:0000256" key="3">
    <source>
        <dbReference type="ARBA" id="ARBA00022475"/>
    </source>
</evidence>
<dbReference type="SMART" id="SM00173">
    <property type="entry name" value="RAS"/>
    <property type="match status" value="1"/>
</dbReference>
<keyword evidence="9" id="KW-0636">Prenylation</keyword>
<dbReference type="InterPro" id="IPR001806">
    <property type="entry name" value="Small_GTPase"/>
</dbReference>
<keyword evidence="4" id="KW-0488">Methylation</keyword>
<dbReference type="EMBL" id="JAOAOG010000158">
    <property type="protein sequence ID" value="KAJ6244817.1"/>
    <property type="molecule type" value="Genomic_DNA"/>
</dbReference>
<evidence type="ECO:0000256" key="1">
    <source>
        <dbReference type="ARBA" id="ARBA00004193"/>
    </source>
</evidence>
<protein>
    <submittedName>
        <fullName evidence="10">Ras gtpase-related</fullName>
    </submittedName>
</protein>
<organism evidence="10 12">
    <name type="scientific">Anaeramoeba flamelloides</name>
    <dbReference type="NCBI Taxonomy" id="1746091"/>
    <lineage>
        <taxon>Eukaryota</taxon>
        <taxon>Metamonada</taxon>
        <taxon>Anaeramoebidae</taxon>
        <taxon>Anaeramoeba</taxon>
    </lineage>
</organism>
<dbReference type="SMART" id="SM00175">
    <property type="entry name" value="RAB"/>
    <property type="match status" value="1"/>
</dbReference>
<dbReference type="SUPFAM" id="SSF52540">
    <property type="entry name" value="P-loop containing nucleoside triphosphate hydrolases"/>
    <property type="match status" value="1"/>
</dbReference>
<name>A0AAV7Z3I7_9EUKA</name>
<dbReference type="Pfam" id="PF00071">
    <property type="entry name" value="Ras"/>
    <property type="match status" value="1"/>
</dbReference>
<gene>
    <name evidence="10" type="ORF">M0812_02296</name>
    <name evidence="11" type="ORF">M0813_20908</name>
</gene>
<dbReference type="PROSITE" id="PS51420">
    <property type="entry name" value="RHO"/>
    <property type="match status" value="1"/>
</dbReference>
<evidence type="ECO:0000256" key="7">
    <source>
        <dbReference type="ARBA" id="ARBA00023136"/>
    </source>
</evidence>
<reference evidence="10" key="2">
    <citation type="submission" date="2022-08" db="EMBL/GenBank/DDBJ databases">
        <title>Novel sulphate-reducing endosymbionts in the free-living metamonad Anaeramoeba.</title>
        <authorList>
            <person name="Jerlstrom-Hultqvist J."/>
            <person name="Cepicka I."/>
            <person name="Gallot-Lavallee L."/>
            <person name="Salas-Leiva D."/>
            <person name="Curtis B.A."/>
            <person name="Zahonova K."/>
            <person name="Pipaliya S."/>
            <person name="Dacks J."/>
            <person name="Roger A.J."/>
        </authorList>
    </citation>
    <scope>NUCLEOTIDE SEQUENCE</scope>
    <source>
        <strain evidence="10">Busselton2</strain>
    </source>
</reference>
<evidence type="ECO:0000313" key="11">
    <source>
        <dbReference type="EMBL" id="KAJ6244817.1"/>
    </source>
</evidence>
<comment type="subcellular location">
    <subcellularLocation>
        <location evidence="1">Cell membrane</location>
        <topology evidence="1">Lipid-anchor</topology>
    </subcellularLocation>
</comment>
<evidence type="ECO:0000313" key="13">
    <source>
        <dbReference type="Proteomes" id="UP001150062"/>
    </source>
</evidence>
<dbReference type="GO" id="GO:0007165">
    <property type="term" value="P:signal transduction"/>
    <property type="evidence" value="ECO:0007669"/>
    <property type="project" value="InterPro"/>
</dbReference>
<dbReference type="NCBIfam" id="TIGR00231">
    <property type="entry name" value="small_GTP"/>
    <property type="match status" value="1"/>
</dbReference>
<dbReference type="InterPro" id="IPR027417">
    <property type="entry name" value="P-loop_NTPase"/>
</dbReference>
<evidence type="ECO:0000313" key="10">
    <source>
        <dbReference type="EMBL" id="KAJ3435165.1"/>
    </source>
</evidence>
<dbReference type="InterPro" id="IPR020849">
    <property type="entry name" value="Small_GTPase_Ras-type"/>
</dbReference>
<comment type="similarity">
    <text evidence="2">Belongs to the small GTPase superfamily. Ras family.</text>
</comment>
<dbReference type="PROSITE" id="PS51419">
    <property type="entry name" value="RAB"/>
    <property type="match status" value="1"/>
</dbReference>
<evidence type="ECO:0000313" key="12">
    <source>
        <dbReference type="Proteomes" id="UP001146793"/>
    </source>
</evidence>
<dbReference type="Proteomes" id="UP001150062">
    <property type="component" value="Unassembled WGS sequence"/>
</dbReference>
<dbReference type="GO" id="GO:0005886">
    <property type="term" value="C:plasma membrane"/>
    <property type="evidence" value="ECO:0007669"/>
    <property type="project" value="UniProtKB-SubCell"/>
</dbReference>
<evidence type="ECO:0000256" key="9">
    <source>
        <dbReference type="ARBA" id="ARBA00023289"/>
    </source>
</evidence>
<keyword evidence="7" id="KW-0472">Membrane</keyword>
<dbReference type="SMART" id="SM00174">
    <property type="entry name" value="RHO"/>
    <property type="match status" value="1"/>
</dbReference>
<proteinExistence type="inferred from homology"/>
<reference evidence="11" key="1">
    <citation type="submission" date="2022-08" db="EMBL/GenBank/DDBJ databases">
        <title>Novel sulfate-reducing endosymbionts in the free-living metamonad Anaeramoeba.</title>
        <authorList>
            <person name="Jerlstrom-Hultqvist J."/>
            <person name="Cepicka I."/>
            <person name="Gallot-Lavallee L."/>
            <person name="Salas-Leiva D."/>
            <person name="Curtis B.A."/>
            <person name="Zahonova K."/>
            <person name="Pipaliya S."/>
            <person name="Dacks J."/>
            <person name="Roger A.J."/>
        </authorList>
    </citation>
    <scope>NUCLEOTIDE SEQUENCE</scope>
    <source>
        <strain evidence="11">Schooner1</strain>
    </source>
</reference>
<evidence type="ECO:0000256" key="5">
    <source>
        <dbReference type="ARBA" id="ARBA00022741"/>
    </source>
</evidence>